<protein>
    <submittedName>
        <fullName evidence="1">Uncharacterized protein</fullName>
    </submittedName>
</protein>
<proteinExistence type="predicted"/>
<accession>A0A4Z2GVT3</accession>
<sequence>MEMEIRAQLRLIIQPLQIKDVTYVSSRRIKKKMIPLCVMKPPASVLKRAAGDAVKAGGIPIDWNRLNAKRRTKNRRIVSHVLVSATV</sequence>
<dbReference type="AlphaFoldDB" id="A0A4Z2GVT3"/>
<name>A0A4Z2GVT3_9TELE</name>
<organism evidence="1 2">
    <name type="scientific">Liparis tanakae</name>
    <name type="common">Tanaka's snailfish</name>
    <dbReference type="NCBI Taxonomy" id="230148"/>
    <lineage>
        <taxon>Eukaryota</taxon>
        <taxon>Metazoa</taxon>
        <taxon>Chordata</taxon>
        <taxon>Craniata</taxon>
        <taxon>Vertebrata</taxon>
        <taxon>Euteleostomi</taxon>
        <taxon>Actinopterygii</taxon>
        <taxon>Neopterygii</taxon>
        <taxon>Teleostei</taxon>
        <taxon>Neoteleostei</taxon>
        <taxon>Acanthomorphata</taxon>
        <taxon>Eupercaria</taxon>
        <taxon>Perciformes</taxon>
        <taxon>Cottioidei</taxon>
        <taxon>Cottales</taxon>
        <taxon>Liparidae</taxon>
        <taxon>Liparis</taxon>
    </lineage>
</organism>
<evidence type="ECO:0000313" key="2">
    <source>
        <dbReference type="Proteomes" id="UP000314294"/>
    </source>
</evidence>
<dbReference type="EMBL" id="SRLO01000400">
    <property type="protein sequence ID" value="TNN57636.1"/>
    <property type="molecule type" value="Genomic_DNA"/>
</dbReference>
<dbReference type="Proteomes" id="UP000314294">
    <property type="component" value="Unassembled WGS sequence"/>
</dbReference>
<keyword evidence="2" id="KW-1185">Reference proteome</keyword>
<comment type="caution">
    <text evidence="1">The sequence shown here is derived from an EMBL/GenBank/DDBJ whole genome shotgun (WGS) entry which is preliminary data.</text>
</comment>
<reference evidence="1 2" key="1">
    <citation type="submission" date="2019-03" db="EMBL/GenBank/DDBJ databases">
        <title>First draft genome of Liparis tanakae, snailfish: a comprehensive survey of snailfish specific genes.</title>
        <authorList>
            <person name="Kim W."/>
            <person name="Song I."/>
            <person name="Jeong J.-H."/>
            <person name="Kim D."/>
            <person name="Kim S."/>
            <person name="Ryu S."/>
            <person name="Song J.Y."/>
            <person name="Lee S.K."/>
        </authorList>
    </citation>
    <scope>NUCLEOTIDE SEQUENCE [LARGE SCALE GENOMIC DNA]</scope>
    <source>
        <tissue evidence="1">Muscle</tissue>
    </source>
</reference>
<gene>
    <name evidence="1" type="ORF">EYF80_032166</name>
</gene>
<evidence type="ECO:0000313" key="1">
    <source>
        <dbReference type="EMBL" id="TNN57636.1"/>
    </source>
</evidence>